<evidence type="ECO:0000313" key="2">
    <source>
        <dbReference type="Proteomes" id="UP001500279"/>
    </source>
</evidence>
<accession>A0ABN1JW38</accession>
<dbReference type="Proteomes" id="UP001500279">
    <property type="component" value="Unassembled WGS sequence"/>
</dbReference>
<dbReference type="EMBL" id="BAAAEW010000007">
    <property type="protein sequence ID" value="GAA0747352.1"/>
    <property type="molecule type" value="Genomic_DNA"/>
</dbReference>
<dbReference type="RefSeq" id="WP_211361611.1">
    <property type="nucleotide sequence ID" value="NZ_BAAAEW010000007.1"/>
</dbReference>
<dbReference type="Pfam" id="PF11225">
    <property type="entry name" value="DUF3024"/>
    <property type="match status" value="1"/>
</dbReference>
<name>A0ABN1JW38_9BURK</name>
<proteinExistence type="predicted"/>
<gene>
    <name evidence="1" type="ORF">GCM10009107_15780</name>
</gene>
<reference evidence="1 2" key="1">
    <citation type="journal article" date="2019" name="Int. J. Syst. Evol. Microbiol.">
        <title>The Global Catalogue of Microorganisms (GCM) 10K type strain sequencing project: providing services to taxonomists for standard genome sequencing and annotation.</title>
        <authorList>
            <consortium name="The Broad Institute Genomics Platform"/>
            <consortium name="The Broad Institute Genome Sequencing Center for Infectious Disease"/>
            <person name="Wu L."/>
            <person name="Ma J."/>
        </authorList>
    </citation>
    <scope>NUCLEOTIDE SEQUENCE [LARGE SCALE GENOMIC DNA]</scope>
    <source>
        <strain evidence="1 2">JCM 15503</strain>
    </source>
</reference>
<comment type="caution">
    <text evidence="1">The sequence shown here is derived from an EMBL/GenBank/DDBJ whole genome shotgun (WGS) entry which is preliminary data.</text>
</comment>
<evidence type="ECO:0000313" key="1">
    <source>
        <dbReference type="EMBL" id="GAA0747352.1"/>
    </source>
</evidence>
<organism evidence="1 2">
    <name type="scientific">Ideonella azotifigens</name>
    <dbReference type="NCBI Taxonomy" id="513160"/>
    <lineage>
        <taxon>Bacteria</taxon>
        <taxon>Pseudomonadati</taxon>
        <taxon>Pseudomonadota</taxon>
        <taxon>Betaproteobacteria</taxon>
        <taxon>Burkholderiales</taxon>
        <taxon>Sphaerotilaceae</taxon>
        <taxon>Ideonella</taxon>
    </lineage>
</organism>
<keyword evidence="2" id="KW-1185">Reference proteome</keyword>
<dbReference type="InterPro" id="IPR021388">
    <property type="entry name" value="DUF3024"/>
</dbReference>
<sequence length="119" mass="13577">MSALRARESEPGVRAEPVASLDARRIRRALAQRARYKYVQPRLLAEGQGWKVVSPNCSRNVDKAGGEIDIAWLAPSDDGGWLLFSRDHAEDCWQLRHHERSLPAVLLHLQQDPSRIFWP</sequence>
<protein>
    <recommendedName>
        <fullName evidence="3">DUF3024 domain-containing protein</fullName>
    </recommendedName>
</protein>
<evidence type="ECO:0008006" key="3">
    <source>
        <dbReference type="Google" id="ProtNLM"/>
    </source>
</evidence>